<feature type="domain" description="ABC3 transporter permease C-terminal" evidence="7">
    <location>
        <begin position="749"/>
        <end position="863"/>
    </location>
</feature>
<evidence type="ECO:0000259" key="8">
    <source>
        <dbReference type="Pfam" id="PF12704"/>
    </source>
</evidence>
<feature type="transmembrane region" description="Helical" evidence="6">
    <location>
        <begin position="833"/>
        <end position="853"/>
    </location>
</feature>
<evidence type="ECO:0000256" key="4">
    <source>
        <dbReference type="ARBA" id="ARBA00022989"/>
    </source>
</evidence>
<dbReference type="GO" id="GO:0005886">
    <property type="term" value="C:plasma membrane"/>
    <property type="evidence" value="ECO:0007669"/>
    <property type="project" value="UniProtKB-SubCell"/>
</dbReference>
<dbReference type="InterPro" id="IPR025857">
    <property type="entry name" value="MacB_PCD"/>
</dbReference>
<dbReference type="InterPro" id="IPR003838">
    <property type="entry name" value="ABC3_permease_C"/>
</dbReference>
<comment type="caution">
    <text evidence="9">The sequence shown here is derived from an EMBL/GenBank/DDBJ whole genome shotgun (WGS) entry which is preliminary data.</text>
</comment>
<dbReference type="NCBIfam" id="NF038404">
    <property type="entry name" value="perm_prefix_2"/>
    <property type="match status" value="1"/>
</dbReference>
<dbReference type="OrthoDB" id="5933722at2"/>
<dbReference type="RefSeq" id="WP_112748172.1">
    <property type="nucleotide sequence ID" value="NZ_QMFY01000009.1"/>
</dbReference>
<feature type="transmembrane region" description="Helical" evidence="6">
    <location>
        <begin position="353"/>
        <end position="375"/>
    </location>
</feature>
<feature type="transmembrane region" description="Helical" evidence="6">
    <location>
        <begin position="400"/>
        <end position="427"/>
    </location>
</feature>
<feature type="domain" description="ABC3 transporter permease C-terminal" evidence="7">
    <location>
        <begin position="360"/>
        <end position="476"/>
    </location>
</feature>
<evidence type="ECO:0000256" key="5">
    <source>
        <dbReference type="ARBA" id="ARBA00023136"/>
    </source>
</evidence>
<feature type="transmembrane region" description="Helical" evidence="6">
    <location>
        <begin position="750"/>
        <end position="771"/>
    </location>
</feature>
<dbReference type="GO" id="GO:0022857">
    <property type="term" value="F:transmembrane transporter activity"/>
    <property type="evidence" value="ECO:0007669"/>
    <property type="project" value="TreeGrafter"/>
</dbReference>
<protein>
    <submittedName>
        <fullName evidence="9">ABC transporter permease</fullName>
    </submittedName>
</protein>
<dbReference type="AlphaFoldDB" id="A0A364Y223"/>
<feature type="domain" description="MacB-like periplasmic core" evidence="8">
    <location>
        <begin position="504"/>
        <end position="707"/>
    </location>
</feature>
<reference evidence="9 10" key="1">
    <citation type="submission" date="2018-06" db="EMBL/GenBank/DDBJ databases">
        <title>Chryseolinea flavus sp. nov., a member of the phylum Bacteroidetes isolated from soil.</title>
        <authorList>
            <person name="Li Y."/>
            <person name="Wang J."/>
        </authorList>
    </citation>
    <scope>NUCLEOTIDE SEQUENCE [LARGE SCALE GENOMIC DNA]</scope>
    <source>
        <strain evidence="9 10">SDU1-6</strain>
    </source>
</reference>
<keyword evidence="4 6" id="KW-1133">Transmembrane helix</keyword>
<evidence type="ECO:0000313" key="9">
    <source>
        <dbReference type="EMBL" id="RAV99825.1"/>
    </source>
</evidence>
<dbReference type="Pfam" id="PF02687">
    <property type="entry name" value="FtsX"/>
    <property type="match status" value="2"/>
</dbReference>
<proteinExistence type="predicted"/>
<evidence type="ECO:0000259" key="7">
    <source>
        <dbReference type="Pfam" id="PF02687"/>
    </source>
</evidence>
<keyword evidence="5 6" id="KW-0472">Membrane</keyword>
<evidence type="ECO:0000256" key="6">
    <source>
        <dbReference type="SAM" id="Phobius"/>
    </source>
</evidence>
<feature type="transmembrane region" description="Helical" evidence="6">
    <location>
        <begin position="791"/>
        <end position="818"/>
    </location>
</feature>
<keyword evidence="10" id="KW-1185">Reference proteome</keyword>
<evidence type="ECO:0000256" key="3">
    <source>
        <dbReference type="ARBA" id="ARBA00022692"/>
    </source>
</evidence>
<dbReference type="Pfam" id="PF12704">
    <property type="entry name" value="MacB_PCD"/>
    <property type="match status" value="2"/>
</dbReference>
<accession>A0A364Y223</accession>
<evidence type="ECO:0000313" key="10">
    <source>
        <dbReference type="Proteomes" id="UP000251889"/>
    </source>
</evidence>
<evidence type="ECO:0000256" key="2">
    <source>
        <dbReference type="ARBA" id="ARBA00022475"/>
    </source>
</evidence>
<dbReference type="Proteomes" id="UP000251889">
    <property type="component" value="Unassembled WGS sequence"/>
</dbReference>
<dbReference type="InterPro" id="IPR050250">
    <property type="entry name" value="Macrolide_Exporter_MacB"/>
</dbReference>
<feature type="domain" description="MacB-like periplasmic core" evidence="8">
    <location>
        <begin position="95"/>
        <end position="311"/>
    </location>
</feature>
<dbReference type="PANTHER" id="PTHR30572:SF18">
    <property type="entry name" value="ABC-TYPE MACROLIDE FAMILY EXPORT SYSTEM PERMEASE COMPONENT 2"/>
    <property type="match status" value="1"/>
</dbReference>
<gene>
    <name evidence="9" type="ORF">DQQ10_17435</name>
</gene>
<dbReference type="EMBL" id="QMFY01000009">
    <property type="protein sequence ID" value="RAV99825.1"/>
    <property type="molecule type" value="Genomic_DNA"/>
</dbReference>
<sequence length="870" mass="98340">MRNNPPPFFHRFFQWYCKPKLRDFIEGDLIEEYNERIRTFGKRKADFRFALDVIKLFRPGIIGRDKNFNRINNLAMLQNNFKIAFRNLQKNKVSSVINIFGLTTGIASCLLIMLFIQYELSFDKFQEKGNRIARVIMEYSFDGAPDSQKGNFTSTKVAPVFSRTFPEVERAVRISDLYTIVKHGEELITEKEFLHVDSSFFDLFHYELVKGSVGKAFHGINKLVLTESTAKRYFDSEDPIGKSLLIGTTSTPYEVVAVVKDYPTNSQIKFDFLGSFSSMGANQESTYYNANYTTYLLLRDEYALPTLQEKLHPFMEKESKGTGSHMRFFLERFSDIHIYSPYDAFVPNTSLGYMYIVGGVALLIIIIVCFTYVNLCTARSVERAKEVGIRKVSGAAKAQLFWQFIGESFVLCVLSLITSLAVVGAVLPFFNQLVGKQLTFDGLLNPAFLLGAFGVTITISFLAGAYPALILSGLQPAKVLKGVFRNTNSAKWVQQSLIVFQFAISILLIVATLVIQNQLYFIQHEKLGYDREHVVQLRINWDMPHDKAEVLKQELNAIPGVVSVSRCGNSPVRIISGYTMAKGWAENDEFMSVNANPTDTDFLKTTELELVTGSNFTIQDMKDAGVEDWEKKQYHFIINESACRKLGWTPEEAIGQKMFVNRPGYVRGVMKDFNFKSMHESIAPLVFFTETTGSVVLVKTTGTNIQETLDAAKEKWKTLVPERPFEFQFLDDSYNRLYESEQQLSQVMNVFAAIAIILATLGLFGLSSYMIQQRTKEIGIRKALGANLSSLLVALSGNFLRLVVIAILIACPIGYLAMKQWLNGFAYRIDLQWWIFLVSGLSALLIAAVTVSIHSIRASRANPVNSLRSE</sequence>
<dbReference type="PANTHER" id="PTHR30572">
    <property type="entry name" value="MEMBRANE COMPONENT OF TRANSPORTER-RELATED"/>
    <property type="match status" value="1"/>
</dbReference>
<feature type="transmembrane region" description="Helical" evidence="6">
    <location>
        <begin position="96"/>
        <end position="118"/>
    </location>
</feature>
<feature type="transmembrane region" description="Helical" evidence="6">
    <location>
        <begin position="447"/>
        <end position="471"/>
    </location>
</feature>
<evidence type="ECO:0000256" key="1">
    <source>
        <dbReference type="ARBA" id="ARBA00004651"/>
    </source>
</evidence>
<name>A0A364Y223_9BACT</name>
<organism evidence="9 10">
    <name type="scientific">Pseudochryseolinea flava</name>
    <dbReference type="NCBI Taxonomy" id="2059302"/>
    <lineage>
        <taxon>Bacteria</taxon>
        <taxon>Pseudomonadati</taxon>
        <taxon>Bacteroidota</taxon>
        <taxon>Cytophagia</taxon>
        <taxon>Cytophagales</taxon>
        <taxon>Fulvivirgaceae</taxon>
        <taxon>Pseudochryseolinea</taxon>
    </lineage>
</organism>
<keyword evidence="2" id="KW-1003">Cell membrane</keyword>
<feature type="transmembrane region" description="Helical" evidence="6">
    <location>
        <begin position="492"/>
        <end position="515"/>
    </location>
</feature>
<comment type="subcellular location">
    <subcellularLocation>
        <location evidence="1">Cell membrane</location>
        <topology evidence="1">Multi-pass membrane protein</topology>
    </subcellularLocation>
</comment>
<dbReference type="InterPro" id="IPR047699">
    <property type="entry name" value="Permease_put_prefix"/>
</dbReference>
<keyword evidence="3 6" id="KW-0812">Transmembrane</keyword>